<dbReference type="PROSITE" id="PS00517">
    <property type="entry name" value="RNASE_3_1"/>
    <property type="match status" value="1"/>
</dbReference>
<feature type="domain" description="RNase III" evidence="2">
    <location>
        <begin position="20"/>
        <end position="89"/>
    </location>
</feature>
<dbReference type="GO" id="GO:0004530">
    <property type="term" value="F:deoxyribonuclease I activity"/>
    <property type="evidence" value="ECO:0007669"/>
    <property type="project" value="TreeGrafter"/>
</dbReference>
<dbReference type="InterPro" id="IPR000999">
    <property type="entry name" value="RNase_III_dom"/>
</dbReference>
<comment type="caution">
    <text evidence="3">The sequence shown here is derived from an EMBL/GenBank/DDBJ whole genome shotgun (WGS) entry which is preliminary data.</text>
</comment>
<dbReference type="PROSITE" id="PS50142">
    <property type="entry name" value="RNASE_3_2"/>
    <property type="match status" value="1"/>
</dbReference>
<gene>
    <name evidence="3" type="ORF">PXEA_LOCUS31259</name>
</gene>
<dbReference type="GO" id="GO:0030422">
    <property type="term" value="P:siRNA processing"/>
    <property type="evidence" value="ECO:0007669"/>
    <property type="project" value="TreeGrafter"/>
</dbReference>
<keyword evidence="4" id="KW-1185">Reference proteome</keyword>
<evidence type="ECO:0000256" key="1">
    <source>
        <dbReference type="ARBA" id="ARBA00022801"/>
    </source>
</evidence>
<dbReference type="GO" id="GO:0031054">
    <property type="term" value="P:pre-miRNA processing"/>
    <property type="evidence" value="ECO:0007669"/>
    <property type="project" value="TreeGrafter"/>
</dbReference>
<dbReference type="Pfam" id="PF00636">
    <property type="entry name" value="Ribonuclease_3"/>
    <property type="match status" value="1"/>
</dbReference>
<evidence type="ECO:0000259" key="2">
    <source>
        <dbReference type="PROSITE" id="PS50142"/>
    </source>
</evidence>
<name>A0A3S5CPK7_9PLAT</name>
<dbReference type="OrthoDB" id="6267905at2759"/>
<dbReference type="AlphaFoldDB" id="A0A3S5CPK7"/>
<reference evidence="3" key="1">
    <citation type="submission" date="2018-11" db="EMBL/GenBank/DDBJ databases">
        <authorList>
            <consortium name="Pathogen Informatics"/>
        </authorList>
    </citation>
    <scope>NUCLEOTIDE SEQUENCE</scope>
</reference>
<dbReference type="GO" id="GO:0004525">
    <property type="term" value="F:ribonuclease III activity"/>
    <property type="evidence" value="ECO:0007669"/>
    <property type="project" value="InterPro"/>
</dbReference>
<evidence type="ECO:0000313" key="3">
    <source>
        <dbReference type="EMBL" id="VEL37819.1"/>
    </source>
</evidence>
<dbReference type="GO" id="GO:0005634">
    <property type="term" value="C:nucleus"/>
    <property type="evidence" value="ECO:0007669"/>
    <property type="project" value="TreeGrafter"/>
</dbReference>
<keyword evidence="1" id="KW-0378">Hydrolase</keyword>
<evidence type="ECO:0000313" key="4">
    <source>
        <dbReference type="Proteomes" id="UP000784294"/>
    </source>
</evidence>
<protein>
    <recommendedName>
        <fullName evidence="2">RNase III domain-containing protein</fullName>
    </recommendedName>
</protein>
<sequence length="164" mass="18480">MQSHLHPLADESVVPSPSHLIEATTFLSAKDAVNLERLEFLGDAFLKYAVTISVYSRLEKDADEGKLTLARIKLISNQYLYKMAQLLQLTNGVYMTTCRFDPSVAYLPPSYIVDPKTMDLDTFSNVSPASYSASSVSFAILRTKLRTRQRDKRDNRGLIKETAR</sequence>
<dbReference type="GO" id="GO:0006309">
    <property type="term" value="P:apoptotic DNA fragmentation"/>
    <property type="evidence" value="ECO:0007669"/>
    <property type="project" value="TreeGrafter"/>
</dbReference>
<accession>A0A3S5CPK7</accession>
<dbReference type="EMBL" id="CAAALY010256068">
    <property type="protein sequence ID" value="VEL37819.1"/>
    <property type="molecule type" value="Genomic_DNA"/>
</dbReference>
<organism evidence="3 4">
    <name type="scientific">Protopolystoma xenopodis</name>
    <dbReference type="NCBI Taxonomy" id="117903"/>
    <lineage>
        <taxon>Eukaryota</taxon>
        <taxon>Metazoa</taxon>
        <taxon>Spiralia</taxon>
        <taxon>Lophotrochozoa</taxon>
        <taxon>Platyhelminthes</taxon>
        <taxon>Monogenea</taxon>
        <taxon>Polyopisthocotylea</taxon>
        <taxon>Polystomatidea</taxon>
        <taxon>Polystomatidae</taxon>
        <taxon>Protopolystoma</taxon>
    </lineage>
</organism>
<proteinExistence type="predicted"/>
<dbReference type="InterPro" id="IPR036389">
    <property type="entry name" value="RNase_III_sf"/>
</dbReference>
<dbReference type="Proteomes" id="UP000784294">
    <property type="component" value="Unassembled WGS sequence"/>
</dbReference>
<dbReference type="PANTHER" id="PTHR14950:SF37">
    <property type="entry name" value="ENDORIBONUCLEASE DICER"/>
    <property type="match status" value="1"/>
</dbReference>
<dbReference type="PANTHER" id="PTHR14950">
    <property type="entry name" value="DICER-RELATED"/>
    <property type="match status" value="1"/>
</dbReference>
<dbReference type="CDD" id="cd00593">
    <property type="entry name" value="RIBOc"/>
    <property type="match status" value="1"/>
</dbReference>
<dbReference type="GO" id="GO:0003723">
    <property type="term" value="F:RNA binding"/>
    <property type="evidence" value="ECO:0007669"/>
    <property type="project" value="TreeGrafter"/>
</dbReference>
<dbReference type="GO" id="GO:0005737">
    <property type="term" value="C:cytoplasm"/>
    <property type="evidence" value="ECO:0007669"/>
    <property type="project" value="TreeGrafter"/>
</dbReference>
<dbReference type="SMART" id="SM00535">
    <property type="entry name" value="RIBOc"/>
    <property type="match status" value="1"/>
</dbReference>
<dbReference type="Gene3D" id="1.10.1520.10">
    <property type="entry name" value="Ribonuclease III domain"/>
    <property type="match status" value="1"/>
</dbReference>
<dbReference type="SUPFAM" id="SSF69065">
    <property type="entry name" value="RNase III domain-like"/>
    <property type="match status" value="1"/>
</dbReference>